<comment type="caution">
    <text evidence="3">The sequence shown here is derived from an EMBL/GenBank/DDBJ whole genome shotgun (WGS) entry which is preliminary data.</text>
</comment>
<dbReference type="Pfam" id="PF10536">
    <property type="entry name" value="PMD"/>
    <property type="match status" value="1"/>
</dbReference>
<evidence type="ECO:0000313" key="4">
    <source>
        <dbReference type="Proteomes" id="UP001231189"/>
    </source>
</evidence>
<gene>
    <name evidence="3" type="ORF">QYE76_041187</name>
</gene>
<evidence type="ECO:0000256" key="1">
    <source>
        <dbReference type="SAM" id="MobiDB-lite"/>
    </source>
</evidence>
<feature type="region of interest" description="Disordered" evidence="1">
    <location>
        <begin position="777"/>
        <end position="893"/>
    </location>
</feature>
<name>A0AAD8TEH1_LOLMU</name>
<feature type="region of interest" description="Disordered" evidence="1">
    <location>
        <begin position="570"/>
        <end position="626"/>
    </location>
</feature>
<feature type="region of interest" description="Disordered" evidence="1">
    <location>
        <begin position="458"/>
        <end position="478"/>
    </location>
</feature>
<keyword evidence="4" id="KW-1185">Reference proteome</keyword>
<feature type="region of interest" description="Disordered" evidence="1">
    <location>
        <begin position="641"/>
        <end position="699"/>
    </location>
</feature>
<dbReference type="PANTHER" id="PTHR46033:SF1">
    <property type="entry name" value="PROTEIN MAIN-LIKE 2"/>
    <property type="match status" value="1"/>
</dbReference>
<organism evidence="3 4">
    <name type="scientific">Lolium multiflorum</name>
    <name type="common">Italian ryegrass</name>
    <name type="synonym">Lolium perenne subsp. multiflorum</name>
    <dbReference type="NCBI Taxonomy" id="4521"/>
    <lineage>
        <taxon>Eukaryota</taxon>
        <taxon>Viridiplantae</taxon>
        <taxon>Streptophyta</taxon>
        <taxon>Embryophyta</taxon>
        <taxon>Tracheophyta</taxon>
        <taxon>Spermatophyta</taxon>
        <taxon>Magnoliopsida</taxon>
        <taxon>Liliopsida</taxon>
        <taxon>Poales</taxon>
        <taxon>Poaceae</taxon>
        <taxon>BOP clade</taxon>
        <taxon>Pooideae</taxon>
        <taxon>Poodae</taxon>
        <taxon>Poeae</taxon>
        <taxon>Poeae Chloroplast Group 2 (Poeae type)</taxon>
        <taxon>Loliodinae</taxon>
        <taxon>Loliinae</taxon>
        <taxon>Lolium</taxon>
    </lineage>
</organism>
<dbReference type="AlphaFoldDB" id="A0AAD8TEH1"/>
<feature type="compositionally biased region" description="Basic residues" evidence="1">
    <location>
        <begin position="866"/>
        <end position="882"/>
    </location>
</feature>
<feature type="compositionally biased region" description="Polar residues" evidence="1">
    <location>
        <begin position="778"/>
        <end position="792"/>
    </location>
</feature>
<dbReference type="InterPro" id="IPR044824">
    <property type="entry name" value="MAIN-like"/>
</dbReference>
<feature type="compositionally biased region" description="Basic and acidic residues" evidence="1">
    <location>
        <begin position="542"/>
        <end position="554"/>
    </location>
</feature>
<accession>A0AAD8TEH1</accession>
<evidence type="ECO:0000313" key="3">
    <source>
        <dbReference type="EMBL" id="KAK1680339.1"/>
    </source>
</evidence>
<reference evidence="3" key="1">
    <citation type="submission" date="2023-07" db="EMBL/GenBank/DDBJ databases">
        <title>A chromosome-level genome assembly of Lolium multiflorum.</title>
        <authorList>
            <person name="Chen Y."/>
            <person name="Copetti D."/>
            <person name="Kolliker R."/>
            <person name="Studer B."/>
        </authorList>
    </citation>
    <scope>NUCLEOTIDE SEQUENCE</scope>
    <source>
        <strain evidence="3">02402/16</strain>
        <tissue evidence="3">Leaf</tissue>
    </source>
</reference>
<proteinExistence type="predicted"/>
<evidence type="ECO:0000259" key="2">
    <source>
        <dbReference type="Pfam" id="PF10536"/>
    </source>
</evidence>
<feature type="region of interest" description="Disordered" evidence="1">
    <location>
        <begin position="504"/>
        <end position="554"/>
    </location>
</feature>
<sequence>MESPEAVPTGKSCNQHSRELLVCQTTEELKTWKLNEQQQQIVDATGLGNLIHTADLIIDCAVQPVLRAFCELWSKETNTARFHDFEMAPSLRDTAYILGIPVVGHAVTTGAVLNMSSEQLFLQYLGQAPDCSHYKGSRVKLSWLHSKFSQLSEHPTDEEIVYGTRAYLLYLIGATLFPEKERGYVSPKYLPLLSDFDKVREYAWGAAALAHLYRALSTVMSTAIKRLTGSAALLMGWIYEYIPEMRPDRDDAPAHIFPRVCRWRKRAISQPANEVLDIRKAFSHLRVSDVNWEPYKHMDPASIPNICVAPDIVCCSRTWLISFNVREVHVPDRFARQFGQEQHQLNDVLGHQRRQWKASVDWSLEYASEIKLFEQLVSATRHDHTTVPATCNTTKRVFTSANTAQEFHDLNLRTVVESIKEEFGTIMRFLEPQSFRSEVATSFARIRELLEAAHLKEGNVDSRGGGTSEPVLTTPHPPVIPACEQAATGTTDDQTTVAQAVEPVPDEGMQNDSDQPAPQCRDTPREQDVADVSGTLGEEGAVEWRESSEEEDNARIRDLREASSLRMDPGRRINIYRRRAKKGNVATSRQQGVHASQTKAYSPGIHHSGVGSRKPNASPLSHAGLPFSASQLTEGNVAIDSRGEVSSRPELTAPHPPAIPAGKQGAAGTMGSPATAQALEPVPDEGMQNGSDQPASECCDAPREQVVGDMSGTPGEEEAVEWRLSKCSEWDDGRNRELLKASHLKEANVAVDAQGGGTSRRELTAPHPPVIPACEQAATDTTGSPATTQSSEPVPDEAMQTSSDHPMPASCDTPRGEEVGDASGTPGEEEAPEENESSEEDVDERGDKGRKRTRQYAEGRGGGLRRSNRRCVQVKRFKHKGGKGSVASDPIVL</sequence>
<feature type="domain" description="Aminotransferase-like plant mobile" evidence="2">
    <location>
        <begin position="63"/>
        <end position="377"/>
    </location>
</feature>
<dbReference type="PANTHER" id="PTHR46033">
    <property type="entry name" value="PROTEIN MAIN-LIKE 2"/>
    <property type="match status" value="1"/>
</dbReference>
<dbReference type="InterPro" id="IPR019557">
    <property type="entry name" value="AminoTfrase-like_pln_mobile"/>
</dbReference>
<dbReference type="EMBL" id="JAUUTY010000002">
    <property type="protein sequence ID" value="KAK1680339.1"/>
    <property type="molecule type" value="Genomic_DNA"/>
</dbReference>
<protein>
    <recommendedName>
        <fullName evidence="2">Aminotransferase-like plant mobile domain-containing protein</fullName>
    </recommendedName>
</protein>
<dbReference type="Proteomes" id="UP001231189">
    <property type="component" value="Unassembled WGS sequence"/>
</dbReference>
<feature type="compositionally biased region" description="Polar residues" evidence="1">
    <location>
        <begin position="585"/>
        <end position="600"/>
    </location>
</feature>
<feature type="compositionally biased region" description="Acidic residues" evidence="1">
    <location>
        <begin position="827"/>
        <end position="844"/>
    </location>
</feature>
<dbReference type="GO" id="GO:0010073">
    <property type="term" value="P:meristem maintenance"/>
    <property type="evidence" value="ECO:0007669"/>
    <property type="project" value="InterPro"/>
</dbReference>